<evidence type="ECO:0000256" key="2">
    <source>
        <dbReference type="ARBA" id="ARBA00023125"/>
    </source>
</evidence>
<evidence type="ECO:0000256" key="1">
    <source>
        <dbReference type="ARBA" id="ARBA00006295"/>
    </source>
</evidence>
<dbReference type="CDD" id="cd16393">
    <property type="entry name" value="SPO0J_N"/>
    <property type="match status" value="1"/>
</dbReference>
<evidence type="ECO:0000259" key="3">
    <source>
        <dbReference type="SMART" id="SM00470"/>
    </source>
</evidence>
<comment type="caution">
    <text evidence="4">The sequence shown here is derived from an EMBL/GenBank/DDBJ whole genome shotgun (WGS) entry which is preliminary data.</text>
</comment>
<dbReference type="NCBIfam" id="TIGR00180">
    <property type="entry name" value="parB_part"/>
    <property type="match status" value="1"/>
</dbReference>
<dbReference type="Gene3D" id="1.10.10.2830">
    <property type="match status" value="1"/>
</dbReference>
<reference evidence="4 5" key="1">
    <citation type="submission" date="2017-01" db="EMBL/GenBank/DDBJ databases">
        <title>Genome Analysis of Deinococcus marmoris KOPRI26562.</title>
        <authorList>
            <person name="Kim J.H."/>
            <person name="Oh H.-M."/>
        </authorList>
    </citation>
    <scope>NUCLEOTIDE SEQUENCE [LARGE SCALE GENOMIC DNA]</scope>
    <source>
        <strain evidence="4 5">KOPRI26562</strain>
    </source>
</reference>
<organism evidence="4 5">
    <name type="scientific">Deinococcus marmoris</name>
    <dbReference type="NCBI Taxonomy" id="249408"/>
    <lineage>
        <taxon>Bacteria</taxon>
        <taxon>Thermotogati</taxon>
        <taxon>Deinococcota</taxon>
        <taxon>Deinococci</taxon>
        <taxon>Deinococcales</taxon>
        <taxon>Deinococcaceae</taxon>
        <taxon>Deinococcus</taxon>
    </lineage>
</organism>
<dbReference type="InterPro" id="IPR004437">
    <property type="entry name" value="ParB/RepB/Spo0J"/>
</dbReference>
<protein>
    <submittedName>
        <fullName evidence="4">Chromosome (Plasmid) partitioning protein ParB</fullName>
    </submittedName>
</protein>
<sequence length="300" mass="32665">MTARPKKPKPRLGLEALLGDASALARPGLDARSVPLQSLRPGSFQPRRMFAQAALDELARSIREQGVLQPLLVRPAEDGFEIIAGERRWRAAELAGLSEVPVIVRDLDDTAALAAALIENLQREGLSMYEEVTATVRLAALALGTDADGARGRLYRARSHGGEDVAALEALFARLALGEWTSFVTNKLRILSWPQPVLDALDAGLPYTLGGVVAAAPSEHQAELLALALSGATHRELRDRLAALRDRPTRTALNEREVARLGRTLGSVTWLRRLNDKEQSELNKWMGKMPDSVKKALGQE</sequence>
<evidence type="ECO:0000313" key="4">
    <source>
        <dbReference type="EMBL" id="OLV20141.1"/>
    </source>
</evidence>
<dbReference type="Gene3D" id="3.90.1530.30">
    <property type="match status" value="1"/>
</dbReference>
<accession>A0A1U7P4P3</accession>
<dbReference type="EMBL" id="MSTI01000007">
    <property type="protein sequence ID" value="OLV20141.1"/>
    <property type="molecule type" value="Genomic_DNA"/>
</dbReference>
<dbReference type="PANTHER" id="PTHR33375">
    <property type="entry name" value="CHROMOSOME-PARTITIONING PROTEIN PARB-RELATED"/>
    <property type="match status" value="1"/>
</dbReference>
<dbReference type="SUPFAM" id="SSF109709">
    <property type="entry name" value="KorB DNA-binding domain-like"/>
    <property type="match status" value="1"/>
</dbReference>
<dbReference type="GO" id="GO:0003677">
    <property type="term" value="F:DNA binding"/>
    <property type="evidence" value="ECO:0007669"/>
    <property type="project" value="UniProtKB-KW"/>
</dbReference>
<dbReference type="PANTHER" id="PTHR33375:SF7">
    <property type="entry name" value="CHROMOSOME 2-PARTITIONING PROTEIN PARB-RELATED"/>
    <property type="match status" value="1"/>
</dbReference>
<gene>
    <name evidence="4" type="ORF">BOO71_0000451</name>
</gene>
<dbReference type="AlphaFoldDB" id="A0A1U7P4P3"/>
<dbReference type="Proteomes" id="UP000186607">
    <property type="component" value="Unassembled WGS sequence"/>
</dbReference>
<keyword evidence="2" id="KW-0238">DNA-binding</keyword>
<dbReference type="InterPro" id="IPR050336">
    <property type="entry name" value="Chromosome_partition/occlusion"/>
</dbReference>
<proteinExistence type="inferred from homology"/>
<dbReference type="GO" id="GO:0007059">
    <property type="term" value="P:chromosome segregation"/>
    <property type="evidence" value="ECO:0007669"/>
    <property type="project" value="TreeGrafter"/>
</dbReference>
<feature type="domain" description="ParB-like N-terminal" evidence="3">
    <location>
        <begin position="32"/>
        <end position="121"/>
    </location>
</feature>
<dbReference type="OrthoDB" id="61260at2"/>
<evidence type="ECO:0000313" key="5">
    <source>
        <dbReference type="Proteomes" id="UP000186607"/>
    </source>
</evidence>
<dbReference type="FunFam" id="3.90.1530.30:FF:000001">
    <property type="entry name" value="Chromosome partitioning protein ParB"/>
    <property type="match status" value="1"/>
</dbReference>
<comment type="similarity">
    <text evidence="1">Belongs to the ParB family.</text>
</comment>
<dbReference type="SMART" id="SM00470">
    <property type="entry name" value="ParB"/>
    <property type="match status" value="1"/>
</dbReference>
<dbReference type="GO" id="GO:0005694">
    <property type="term" value="C:chromosome"/>
    <property type="evidence" value="ECO:0007669"/>
    <property type="project" value="TreeGrafter"/>
</dbReference>
<dbReference type="InterPro" id="IPR036086">
    <property type="entry name" value="ParB/Sulfiredoxin_sf"/>
</dbReference>
<dbReference type="STRING" id="249408.BOO71_0000451"/>
<dbReference type="SUPFAM" id="SSF110849">
    <property type="entry name" value="ParB/Sulfiredoxin"/>
    <property type="match status" value="1"/>
</dbReference>
<dbReference type="RefSeq" id="WP_075830097.1">
    <property type="nucleotide sequence ID" value="NZ_MSTI01000007.1"/>
</dbReference>
<keyword evidence="5" id="KW-1185">Reference proteome</keyword>
<dbReference type="InterPro" id="IPR003115">
    <property type="entry name" value="ParB_N"/>
</dbReference>
<dbReference type="Pfam" id="PF02195">
    <property type="entry name" value="ParB_N"/>
    <property type="match status" value="1"/>
</dbReference>
<name>A0A1U7P4P3_9DEIO</name>